<dbReference type="CDD" id="cd04301">
    <property type="entry name" value="NAT_SF"/>
    <property type="match status" value="2"/>
</dbReference>
<evidence type="ECO:0000259" key="5">
    <source>
        <dbReference type="PROSITE" id="PS51186"/>
    </source>
</evidence>
<keyword evidence="3 4" id="KW-0012">Acyltransferase</keyword>
<comment type="caution">
    <text evidence="4">Lacks conserved residue(s) required for the propagation of feature annotation.</text>
</comment>
<organism evidence="6 7">
    <name type="scientific">Corynebacterium accolens</name>
    <dbReference type="NCBI Taxonomy" id="38284"/>
    <lineage>
        <taxon>Bacteria</taxon>
        <taxon>Bacillati</taxon>
        <taxon>Actinomycetota</taxon>
        <taxon>Actinomycetes</taxon>
        <taxon>Mycobacteriales</taxon>
        <taxon>Corynebacteriaceae</taxon>
        <taxon>Corynebacterium</taxon>
    </lineage>
</organism>
<dbReference type="Pfam" id="PF13508">
    <property type="entry name" value="Acetyltransf_7"/>
    <property type="match status" value="1"/>
</dbReference>
<dbReference type="GO" id="GO:0008999">
    <property type="term" value="F:protein-N-terminal-alanine acetyltransferase activity"/>
    <property type="evidence" value="ECO:0007669"/>
    <property type="project" value="TreeGrafter"/>
</dbReference>
<comment type="similarity">
    <text evidence="4">Belongs to the acetyltransferase family. MshD subfamily.</text>
</comment>
<dbReference type="PROSITE" id="PS51186">
    <property type="entry name" value="GNAT"/>
    <property type="match status" value="1"/>
</dbReference>
<protein>
    <recommendedName>
        <fullName evidence="4">Mycothiol acetyltransferase</fullName>
        <shortName evidence="4">MSH acetyltransferase</shortName>
        <ecNumber evidence="4">2.3.1.189</ecNumber>
    </recommendedName>
    <alternativeName>
        <fullName evidence="4">Mycothiol synthase</fullName>
    </alternativeName>
</protein>
<feature type="binding site" evidence="4">
    <location>
        <position position="238"/>
    </location>
    <ligand>
        <name>1D-myo-inositol 2-(L-cysteinylamino)-2-deoxy-alpha-D-glucopyranoside</name>
        <dbReference type="ChEBI" id="CHEBI:58887"/>
    </ligand>
</feature>
<dbReference type="NCBIfam" id="TIGR03448">
    <property type="entry name" value="mycothiol_MshD"/>
    <property type="match status" value="1"/>
</dbReference>
<dbReference type="AlphaFoldDB" id="A0A2A4AJG3"/>
<dbReference type="InterPro" id="IPR000182">
    <property type="entry name" value="GNAT_dom"/>
</dbReference>
<dbReference type="InterPro" id="IPR016181">
    <property type="entry name" value="Acyl_CoA_acyltransferase"/>
</dbReference>
<evidence type="ECO:0000256" key="2">
    <source>
        <dbReference type="ARBA" id="ARBA00022737"/>
    </source>
</evidence>
<feature type="binding site" evidence="4">
    <location>
        <position position="36"/>
    </location>
    <ligand>
        <name>1D-myo-inositol 2-(L-cysteinylamino)-2-deoxy-alpha-D-glucopyranoside</name>
        <dbReference type="ChEBI" id="CHEBI:58887"/>
    </ligand>
</feature>
<comment type="function">
    <text evidence="4">Catalyzes the transfer of acetyl from acetyl-CoA to desacetylmycothiol (Cys-GlcN-Ins) to form mycothiol.</text>
</comment>
<evidence type="ECO:0000256" key="4">
    <source>
        <dbReference type="HAMAP-Rule" id="MF_01698"/>
    </source>
</evidence>
<dbReference type="EC" id="2.3.1.189" evidence="4"/>
<gene>
    <name evidence="4 6" type="primary">mshD</name>
    <name evidence="6" type="ORF">COM45_08155</name>
</gene>
<feature type="binding site" evidence="4">
    <location>
        <begin position="281"/>
        <end position="286"/>
    </location>
    <ligand>
        <name>acetyl-CoA</name>
        <dbReference type="ChEBI" id="CHEBI:57288"/>
        <label>2</label>
    </ligand>
</feature>
<dbReference type="PANTHER" id="PTHR43617">
    <property type="entry name" value="L-AMINO ACID N-ACETYLTRANSFERASE"/>
    <property type="match status" value="1"/>
</dbReference>
<feature type="binding site" evidence="4">
    <location>
        <begin position="242"/>
        <end position="244"/>
    </location>
    <ligand>
        <name>acetyl-CoA</name>
        <dbReference type="ChEBI" id="CHEBI:57288"/>
        <label>2</label>
    </ligand>
</feature>
<proteinExistence type="inferred from homology"/>
<dbReference type="GO" id="GO:0035447">
    <property type="term" value="F:mycothiol synthase activity"/>
    <property type="evidence" value="ECO:0007669"/>
    <property type="project" value="UniProtKB-UniRule"/>
</dbReference>
<comment type="catalytic activity">
    <reaction evidence="4">
        <text>1D-myo-inositol 2-(L-cysteinylamino)-2-deoxy-alpha-D-glucopyranoside + acetyl-CoA = mycothiol + CoA + H(+)</text>
        <dbReference type="Rhea" id="RHEA:26172"/>
        <dbReference type="ChEBI" id="CHEBI:15378"/>
        <dbReference type="ChEBI" id="CHEBI:16768"/>
        <dbReference type="ChEBI" id="CHEBI:57287"/>
        <dbReference type="ChEBI" id="CHEBI:57288"/>
        <dbReference type="ChEBI" id="CHEBI:58887"/>
        <dbReference type="EC" id="2.3.1.189"/>
    </reaction>
</comment>
<dbReference type="HAMAP" id="MF_01698">
    <property type="entry name" value="MshD"/>
    <property type="match status" value="1"/>
</dbReference>
<accession>A0A2A4AJG3</accession>
<dbReference type="SUPFAM" id="SSF55729">
    <property type="entry name" value="Acyl-CoA N-acyltransferases (Nat)"/>
    <property type="match status" value="2"/>
</dbReference>
<dbReference type="Pfam" id="PF00583">
    <property type="entry name" value="Acetyltransf_1"/>
    <property type="match status" value="1"/>
</dbReference>
<dbReference type="InterPro" id="IPR017813">
    <property type="entry name" value="Mycothiol_AcTrfase"/>
</dbReference>
<evidence type="ECO:0000313" key="6">
    <source>
        <dbReference type="EMBL" id="PCC82524.1"/>
    </source>
</evidence>
<dbReference type="EMBL" id="NWBP01000024">
    <property type="protein sequence ID" value="PCC82524.1"/>
    <property type="molecule type" value="Genomic_DNA"/>
</dbReference>
<dbReference type="Proteomes" id="UP000218690">
    <property type="component" value="Unassembled WGS sequence"/>
</dbReference>
<sequence length="306" mass="34290">MNIETYQLPECPELAGKLKKIADLARGVDGIAPLSEQFILGLDDARLEHTHLVLSDAAEPVGLAAVAGDDAEMFIHPEYRGRGWGNELLNAVRAIKPAANVWAHGNLPAAQAVAQKNHMEKVRQLLVMEVAGKDLAKHSTLGDAPYTPANFTDSVERWGTDLVEQEWVRANNEAFSWHPEQGGWDIERLHRGMEAEWFDPADVLFYWDTKKDDDEAAPVLAGFHWTKWHTEETDEFGEVYVIGISEAYRGQGLGKPLLRYGLNRMVEKGADWVILYVEADNKPAVKLYERLGFSVIEDHSVYSGRD</sequence>
<evidence type="ECO:0000313" key="7">
    <source>
        <dbReference type="Proteomes" id="UP000218690"/>
    </source>
</evidence>
<evidence type="ECO:0000256" key="3">
    <source>
        <dbReference type="ARBA" id="ARBA00023315"/>
    </source>
</evidence>
<keyword evidence="1 4" id="KW-0808">Transferase</keyword>
<feature type="binding site" evidence="4">
    <location>
        <begin position="249"/>
        <end position="255"/>
    </location>
    <ligand>
        <name>acetyl-CoA</name>
        <dbReference type="ChEBI" id="CHEBI:57288"/>
        <label>2</label>
    </ligand>
</feature>
<keyword evidence="2 4" id="KW-0677">Repeat</keyword>
<evidence type="ECO:0000256" key="1">
    <source>
        <dbReference type="ARBA" id="ARBA00022679"/>
    </source>
</evidence>
<dbReference type="GO" id="GO:0010125">
    <property type="term" value="P:mycothiol biosynthetic process"/>
    <property type="evidence" value="ECO:0007669"/>
    <property type="project" value="UniProtKB-UniRule"/>
</dbReference>
<dbReference type="PANTHER" id="PTHR43617:SF31">
    <property type="entry name" value="MYCOTHIOL ACETYLTRANSFERASE"/>
    <property type="match status" value="1"/>
</dbReference>
<feature type="binding site" evidence="4">
    <location>
        <position position="276"/>
    </location>
    <ligand>
        <name>1D-myo-inositol 2-(L-cysteinylamino)-2-deoxy-alpha-D-glucopyranoside</name>
        <dbReference type="ChEBI" id="CHEBI:58887"/>
    </ligand>
</feature>
<dbReference type="PIRSF" id="PIRSF021524">
    <property type="entry name" value="MSH_acetyltransferase"/>
    <property type="match status" value="1"/>
</dbReference>
<comment type="caution">
    <text evidence="6">The sequence shown here is derived from an EMBL/GenBank/DDBJ whole genome shotgun (WGS) entry which is preliminary data.</text>
</comment>
<comment type="subunit">
    <text evidence="4">Monomer.</text>
</comment>
<reference evidence="6 7" key="1">
    <citation type="submission" date="2017-09" db="EMBL/GenBank/DDBJ databases">
        <title>Draft Genome Sequence of Corynebacterium accolens AH4003.</title>
        <authorList>
            <person name="Chen Y."/>
            <person name="Oosthuysen W.F."/>
            <person name="Kelley S."/>
            <person name="Horswill A."/>
        </authorList>
    </citation>
    <scope>NUCLEOTIDE SEQUENCE [LARGE SCALE GENOMIC DNA]</scope>
    <source>
        <strain evidence="6 7">AH4003</strain>
    </source>
</reference>
<dbReference type="InterPro" id="IPR050276">
    <property type="entry name" value="MshD_Acetyltransferase"/>
</dbReference>
<name>A0A2A4AJG3_9CORY</name>
<feature type="domain" description="N-acetyltransferase" evidence="5">
    <location>
        <begin position="161"/>
        <end position="306"/>
    </location>
</feature>
<feature type="binding site" evidence="4">
    <location>
        <position position="227"/>
    </location>
    <ligand>
        <name>1D-myo-inositol 2-(L-cysteinylamino)-2-deoxy-alpha-D-glucopyranoside</name>
        <dbReference type="ChEBI" id="CHEBI:58887"/>
    </ligand>
</feature>
<feature type="binding site" evidence="4">
    <location>
        <position position="180"/>
    </location>
    <ligand>
        <name>1D-myo-inositol 2-(L-cysteinylamino)-2-deoxy-alpha-D-glucopyranoside</name>
        <dbReference type="ChEBI" id="CHEBI:58887"/>
    </ligand>
</feature>
<dbReference type="Gene3D" id="3.40.630.30">
    <property type="match status" value="1"/>
</dbReference>